<keyword evidence="5" id="KW-1185">Reference proteome</keyword>
<organism evidence="3 5">
    <name type="scientific">Luteimonas padinae</name>
    <dbReference type="NCBI Taxonomy" id="1714359"/>
    <lineage>
        <taxon>Bacteria</taxon>
        <taxon>Pseudomonadati</taxon>
        <taxon>Pseudomonadota</taxon>
        <taxon>Gammaproteobacteria</taxon>
        <taxon>Lysobacterales</taxon>
        <taxon>Lysobacteraceae</taxon>
        <taxon>Luteimonas</taxon>
    </lineage>
</organism>
<evidence type="ECO:0000313" key="4">
    <source>
        <dbReference type="EMBL" id="MFC0718601.1"/>
    </source>
</evidence>
<dbReference type="EMBL" id="JBHLTF010000033">
    <property type="protein sequence ID" value="MFC0718601.1"/>
    <property type="molecule type" value="Genomic_DNA"/>
</dbReference>
<feature type="non-terminal residue" evidence="3">
    <location>
        <position position="1"/>
    </location>
</feature>
<sequence length="39" mass="4612">ARADVFEYIERFHNPRMRRRVARQDQKLSALLQPSVISG</sequence>
<name>A0ABV6SY02_9GAMM</name>
<dbReference type="Proteomes" id="UP001589898">
    <property type="component" value="Unassembled WGS sequence"/>
</dbReference>
<dbReference type="EMBL" id="JBHLTF010000032">
    <property type="protein sequence ID" value="MFC0718289.1"/>
    <property type="molecule type" value="Genomic_DNA"/>
</dbReference>
<reference evidence="3 5" key="1">
    <citation type="submission" date="2024-09" db="EMBL/GenBank/DDBJ databases">
        <authorList>
            <person name="Sun Q."/>
            <person name="Mori K."/>
        </authorList>
    </citation>
    <scope>NUCLEOTIDE SEQUENCE [LARGE SCALE GENOMIC DNA]</scope>
    <source>
        <strain evidence="3 5">KCTC 52403</strain>
    </source>
</reference>
<comment type="caution">
    <text evidence="3">The sequence shown here is derived from an EMBL/GenBank/DDBJ whole genome shotgun (WGS) entry which is preliminary data.</text>
</comment>
<evidence type="ECO:0000313" key="1">
    <source>
        <dbReference type="EMBL" id="MFC0716808.1"/>
    </source>
</evidence>
<evidence type="ECO:0000313" key="5">
    <source>
        <dbReference type="Proteomes" id="UP001589898"/>
    </source>
</evidence>
<evidence type="ECO:0000313" key="2">
    <source>
        <dbReference type="EMBL" id="MFC0717071.1"/>
    </source>
</evidence>
<gene>
    <name evidence="1" type="ORF">ACFFFU_03380</name>
    <name evidence="2" type="ORF">ACFFFU_04790</name>
    <name evidence="3" type="ORF">ACFFFU_11105</name>
    <name evidence="4" type="ORF">ACFFFU_12750</name>
</gene>
<accession>A0ABV6SY02</accession>
<protein>
    <submittedName>
        <fullName evidence="3">IS3 family transposase</fullName>
    </submittedName>
</protein>
<evidence type="ECO:0000313" key="3">
    <source>
        <dbReference type="EMBL" id="MFC0718289.1"/>
    </source>
</evidence>
<dbReference type="EMBL" id="JBHLTF010000018">
    <property type="protein sequence ID" value="MFC0717071.1"/>
    <property type="molecule type" value="Genomic_DNA"/>
</dbReference>
<dbReference type="EMBL" id="JBHLTF010000008">
    <property type="protein sequence ID" value="MFC0716808.1"/>
    <property type="molecule type" value="Genomic_DNA"/>
</dbReference>
<proteinExistence type="predicted"/>